<evidence type="ECO:0000313" key="7">
    <source>
        <dbReference type="Proteomes" id="UP000006906"/>
    </source>
</evidence>
<keyword evidence="3" id="KW-0106">Calcium</keyword>
<dbReference type="OMA" id="LFSTRYM"/>
<organism evidence="6 7">
    <name type="scientific">Chlamydomonas reinhardtii</name>
    <name type="common">Chlamydomonas smithii</name>
    <dbReference type="NCBI Taxonomy" id="3055"/>
    <lineage>
        <taxon>Eukaryota</taxon>
        <taxon>Viridiplantae</taxon>
        <taxon>Chlorophyta</taxon>
        <taxon>core chlorophytes</taxon>
        <taxon>Chlorophyceae</taxon>
        <taxon>CS clade</taxon>
        <taxon>Chlamydomonadales</taxon>
        <taxon>Chlamydomonadaceae</taxon>
        <taxon>Chlamydomonas</taxon>
    </lineage>
</organism>
<feature type="domain" description="EF-hand" evidence="5">
    <location>
        <begin position="266"/>
        <end position="293"/>
    </location>
</feature>
<dbReference type="AlphaFoldDB" id="A8IJV3"/>
<dbReference type="InterPro" id="IPR002048">
    <property type="entry name" value="EF_hand_dom"/>
</dbReference>
<dbReference type="Pfam" id="PF13499">
    <property type="entry name" value="EF-hand_7"/>
    <property type="match status" value="1"/>
</dbReference>
<evidence type="ECO:0000256" key="2">
    <source>
        <dbReference type="ARBA" id="ARBA00022737"/>
    </source>
</evidence>
<evidence type="ECO:0000256" key="3">
    <source>
        <dbReference type="ARBA" id="ARBA00022837"/>
    </source>
</evidence>
<dbReference type="Proteomes" id="UP000006906">
    <property type="component" value="Chromosome 12"/>
</dbReference>
<dbReference type="Gramene" id="PNW74902">
    <property type="protein sequence ID" value="PNW74902"/>
    <property type="gene ID" value="CHLRE_12g505250v5"/>
</dbReference>
<feature type="compositionally biased region" description="Low complexity" evidence="4">
    <location>
        <begin position="150"/>
        <end position="159"/>
    </location>
</feature>
<feature type="compositionally biased region" description="Polar residues" evidence="4">
    <location>
        <begin position="60"/>
        <end position="90"/>
    </location>
</feature>
<evidence type="ECO:0000259" key="5">
    <source>
        <dbReference type="PROSITE" id="PS50222"/>
    </source>
</evidence>
<dbReference type="HOGENOM" id="CLU_596373_0_0_1"/>
<dbReference type="Gene3D" id="1.10.238.10">
    <property type="entry name" value="EF-hand"/>
    <property type="match status" value="2"/>
</dbReference>
<feature type="compositionally biased region" description="Polar residues" evidence="4">
    <location>
        <begin position="99"/>
        <end position="108"/>
    </location>
</feature>
<gene>
    <name evidence="6" type="ORF">CHLRE_12g505250v5</name>
</gene>
<dbReference type="GeneID" id="5716461"/>
<dbReference type="PaxDb" id="3055-EDP05260"/>
<dbReference type="PROSITE" id="PS50222">
    <property type="entry name" value="EF_HAND_2"/>
    <property type="match status" value="3"/>
</dbReference>
<protein>
    <recommendedName>
        <fullName evidence="5">EF-hand domain-containing protein</fullName>
    </recommendedName>
</protein>
<evidence type="ECO:0000256" key="1">
    <source>
        <dbReference type="ARBA" id="ARBA00022723"/>
    </source>
</evidence>
<keyword evidence="2" id="KW-0677">Repeat</keyword>
<dbReference type="InterPro" id="IPR039647">
    <property type="entry name" value="EF_hand_pair_protein_CML-like"/>
</dbReference>
<feature type="region of interest" description="Disordered" evidence="4">
    <location>
        <begin position="59"/>
        <end position="126"/>
    </location>
</feature>
<accession>A8IJV3</accession>
<evidence type="ECO:0000313" key="6">
    <source>
        <dbReference type="EMBL" id="PNW74902.1"/>
    </source>
</evidence>
<dbReference type="OrthoDB" id="26525at2759"/>
<dbReference type="InterPro" id="IPR018247">
    <property type="entry name" value="EF_Hand_1_Ca_BS"/>
</dbReference>
<sequence length="459" mass="48798">MALLASKKLDGSAPVLPYISPLQDRKNVEATTYDAAAEGLTKAGYTVGWNEGTLQVGGSLAQSGMATPTGYDSSGRSSYRPRTSGFLSFNRSKEASLRPRTSASTSANLAGVPLSQPSTPTHRTPRERFSRLAASLDSPSLSALMANMGAQSPSGAAASGPGGTGQFATGDAEANLHRSSQSATLPPPGRAGSTANAQLPSSSQVAAHMRVKIPFSNLRDSERPGTGMARTASGTVVQVPLGVPSPSSPQAQAQAFKASRGQTLMVFNEMDSDKNGKVTRSELEAAALSLGFSLEQAHRLWDRLDKRKRGFLEAGDWGSKDAISYIQLFSTRYMQKYMGVPDICATLEQVRKYNRAQELLEVQSLTAAINKARANAISRGMQLAGATGNPIYDTFQFMDVDNSGALSKEEIRDAFFALGVFLPDSVVAQIMSTFDKDGSGLVQYHEFQRTMFPGANGRS</sequence>
<reference evidence="6 7" key="1">
    <citation type="journal article" date="2007" name="Science">
        <title>The Chlamydomonas genome reveals the evolution of key animal and plant functions.</title>
        <authorList>
            <person name="Merchant S.S."/>
            <person name="Prochnik S.E."/>
            <person name="Vallon O."/>
            <person name="Harris E.H."/>
            <person name="Karpowicz S.J."/>
            <person name="Witman G.B."/>
            <person name="Terry A."/>
            <person name="Salamov A."/>
            <person name="Fritz-Laylin L.K."/>
            <person name="Marechal-Drouard L."/>
            <person name="Marshall W.F."/>
            <person name="Qu L.H."/>
            <person name="Nelson D.R."/>
            <person name="Sanderfoot A.A."/>
            <person name="Spalding M.H."/>
            <person name="Kapitonov V.V."/>
            <person name="Ren Q."/>
            <person name="Ferris P."/>
            <person name="Lindquist E."/>
            <person name="Shapiro H."/>
            <person name="Lucas S.M."/>
            <person name="Grimwood J."/>
            <person name="Schmutz J."/>
            <person name="Cardol P."/>
            <person name="Cerutti H."/>
            <person name="Chanfreau G."/>
            <person name="Chen C.L."/>
            <person name="Cognat V."/>
            <person name="Croft M.T."/>
            <person name="Dent R."/>
            <person name="Dutcher S."/>
            <person name="Fernandez E."/>
            <person name="Fukuzawa H."/>
            <person name="Gonzalez-Ballester D."/>
            <person name="Gonzalez-Halphen D."/>
            <person name="Hallmann A."/>
            <person name="Hanikenne M."/>
            <person name="Hippler M."/>
            <person name="Inwood W."/>
            <person name="Jabbari K."/>
            <person name="Kalanon M."/>
            <person name="Kuras R."/>
            <person name="Lefebvre P.A."/>
            <person name="Lemaire S.D."/>
            <person name="Lobanov A.V."/>
            <person name="Lohr M."/>
            <person name="Manuell A."/>
            <person name="Meier I."/>
            <person name="Mets L."/>
            <person name="Mittag M."/>
            <person name="Mittelmeier T."/>
            <person name="Moroney J.V."/>
            <person name="Moseley J."/>
            <person name="Napoli C."/>
            <person name="Nedelcu A.M."/>
            <person name="Niyogi K."/>
            <person name="Novoselov S.V."/>
            <person name="Paulsen I.T."/>
            <person name="Pazour G."/>
            <person name="Purton S."/>
            <person name="Ral J.P."/>
            <person name="Riano-Pachon D.M."/>
            <person name="Riekhof W."/>
            <person name="Rymarquis L."/>
            <person name="Schroda M."/>
            <person name="Stern D."/>
            <person name="Umen J."/>
            <person name="Willows R."/>
            <person name="Wilson N."/>
            <person name="Zimmer S.L."/>
            <person name="Allmer J."/>
            <person name="Balk J."/>
            <person name="Bisova K."/>
            <person name="Chen C.J."/>
            <person name="Elias M."/>
            <person name="Gendler K."/>
            <person name="Hauser C."/>
            <person name="Lamb M.R."/>
            <person name="Ledford H."/>
            <person name="Long J.C."/>
            <person name="Minagawa J."/>
            <person name="Page M.D."/>
            <person name="Pan J."/>
            <person name="Pootakham W."/>
            <person name="Roje S."/>
            <person name="Rose A."/>
            <person name="Stahlberg E."/>
            <person name="Terauchi A.M."/>
            <person name="Yang P."/>
            <person name="Ball S."/>
            <person name="Bowler C."/>
            <person name="Dieckmann C.L."/>
            <person name="Gladyshev V.N."/>
            <person name="Green P."/>
            <person name="Jorgensen R."/>
            <person name="Mayfield S."/>
            <person name="Mueller-Roeber B."/>
            <person name="Rajamani S."/>
            <person name="Sayre R.T."/>
            <person name="Brokstein P."/>
            <person name="Dubchak I."/>
            <person name="Goodstein D."/>
            <person name="Hornick L."/>
            <person name="Huang Y.W."/>
            <person name="Jhaveri J."/>
            <person name="Luo Y."/>
            <person name="Martinez D."/>
            <person name="Ngau W.C."/>
            <person name="Otillar B."/>
            <person name="Poliakov A."/>
            <person name="Porter A."/>
            <person name="Szajkowski L."/>
            <person name="Werner G."/>
            <person name="Zhou K."/>
            <person name="Grigoriev I.V."/>
            <person name="Rokhsar D.S."/>
            <person name="Grossman A.R."/>
        </authorList>
    </citation>
    <scope>NUCLEOTIDE SEQUENCE [LARGE SCALE GENOMIC DNA]</scope>
    <source>
        <strain evidence="7">CC-503</strain>
    </source>
</reference>
<feature type="compositionally biased region" description="Polar residues" evidence="4">
    <location>
        <begin position="193"/>
        <end position="204"/>
    </location>
</feature>
<feature type="domain" description="EF-hand" evidence="5">
    <location>
        <begin position="386"/>
        <end position="421"/>
    </location>
</feature>
<name>A8IJV3_CHLRE</name>
<dbReference type="KEGG" id="cre:CHLRE_12g505250v5"/>
<dbReference type="RefSeq" id="XP_001690814.1">
    <property type="nucleotide sequence ID" value="XM_001690762.2"/>
</dbReference>
<dbReference type="SUPFAM" id="SSF47473">
    <property type="entry name" value="EF-hand"/>
    <property type="match status" value="1"/>
</dbReference>
<feature type="region of interest" description="Disordered" evidence="4">
    <location>
        <begin position="150"/>
        <end position="204"/>
    </location>
</feature>
<feature type="domain" description="EF-hand" evidence="5">
    <location>
        <begin position="422"/>
        <end position="457"/>
    </location>
</feature>
<dbReference type="PROSITE" id="PS00018">
    <property type="entry name" value="EF_HAND_1"/>
    <property type="match status" value="3"/>
</dbReference>
<dbReference type="CDD" id="cd00051">
    <property type="entry name" value="EFh"/>
    <property type="match status" value="1"/>
</dbReference>
<evidence type="ECO:0000256" key="4">
    <source>
        <dbReference type="SAM" id="MobiDB-lite"/>
    </source>
</evidence>
<dbReference type="PANTHER" id="PTHR10891">
    <property type="entry name" value="EF-HAND CALCIUM-BINDING DOMAIN CONTAINING PROTEIN"/>
    <property type="match status" value="1"/>
</dbReference>
<dbReference type="GO" id="GO:0005509">
    <property type="term" value="F:calcium ion binding"/>
    <property type="evidence" value="ECO:0007669"/>
    <property type="project" value="InterPro"/>
</dbReference>
<keyword evidence="7" id="KW-1185">Reference proteome</keyword>
<keyword evidence="1" id="KW-0479">Metal-binding</keyword>
<dbReference type="InParanoid" id="A8IJV3"/>
<dbReference type="Pfam" id="PF13202">
    <property type="entry name" value="EF-hand_5"/>
    <property type="match status" value="1"/>
</dbReference>
<dbReference type="InterPro" id="IPR011992">
    <property type="entry name" value="EF-hand-dom_pair"/>
</dbReference>
<dbReference type="EMBL" id="CM008973">
    <property type="protein sequence ID" value="PNW74902.1"/>
    <property type="molecule type" value="Genomic_DNA"/>
</dbReference>
<proteinExistence type="predicted"/>
<dbReference type="SMART" id="SM00054">
    <property type="entry name" value="EFh"/>
    <property type="match status" value="3"/>
</dbReference>